<dbReference type="GeneID" id="106462188"/>
<feature type="domain" description="Gelsolin-like" evidence="1">
    <location>
        <begin position="36"/>
        <end position="120"/>
    </location>
</feature>
<proteinExistence type="predicted"/>
<feature type="domain" description="Gelsolin-like" evidence="1">
    <location>
        <begin position="281"/>
        <end position="356"/>
    </location>
</feature>
<dbReference type="SMART" id="SM00262">
    <property type="entry name" value="GEL"/>
    <property type="match status" value="5"/>
</dbReference>
<dbReference type="Proteomes" id="UP000694941">
    <property type="component" value="Unplaced"/>
</dbReference>
<gene>
    <name evidence="3" type="primary">LOC106462188</name>
</gene>
<dbReference type="InterPro" id="IPR007122">
    <property type="entry name" value="Villin/Gelsolin"/>
</dbReference>
<accession>A0ABM1SN82</accession>
<dbReference type="SUPFAM" id="SSF55753">
    <property type="entry name" value="Actin depolymerizing proteins"/>
    <property type="match status" value="5"/>
</dbReference>
<dbReference type="SUPFAM" id="SSF82754">
    <property type="entry name" value="C-terminal, gelsolin-like domain of Sec23/24"/>
    <property type="match status" value="1"/>
</dbReference>
<reference evidence="3" key="1">
    <citation type="submission" date="2025-08" db="UniProtKB">
        <authorList>
            <consortium name="RefSeq"/>
        </authorList>
    </citation>
    <scope>IDENTIFICATION</scope>
    <source>
        <tissue evidence="3">Muscle</tissue>
    </source>
</reference>
<keyword evidence="2" id="KW-1185">Reference proteome</keyword>
<dbReference type="CDD" id="cd11291">
    <property type="entry name" value="gelsolin_S6_like"/>
    <property type="match status" value="1"/>
</dbReference>
<dbReference type="Pfam" id="PF00626">
    <property type="entry name" value="Gelsolin"/>
    <property type="match status" value="5"/>
</dbReference>
<dbReference type="CDD" id="cd11292">
    <property type="entry name" value="gelsolin_S3_like"/>
    <property type="match status" value="1"/>
</dbReference>
<dbReference type="InterPro" id="IPR029006">
    <property type="entry name" value="ADF-H/Gelsolin-like_dom_sf"/>
</dbReference>
<feature type="domain" description="Gelsolin-like" evidence="1">
    <location>
        <begin position="162"/>
        <end position="225"/>
    </location>
</feature>
<organism evidence="2 3">
    <name type="scientific">Limulus polyphemus</name>
    <name type="common">Atlantic horseshoe crab</name>
    <dbReference type="NCBI Taxonomy" id="6850"/>
    <lineage>
        <taxon>Eukaryota</taxon>
        <taxon>Metazoa</taxon>
        <taxon>Ecdysozoa</taxon>
        <taxon>Arthropoda</taxon>
        <taxon>Chelicerata</taxon>
        <taxon>Merostomata</taxon>
        <taxon>Xiphosura</taxon>
        <taxon>Limulidae</taxon>
        <taxon>Limulus</taxon>
    </lineage>
</organism>
<dbReference type="InterPro" id="IPR007123">
    <property type="entry name" value="Gelsolin-like_dom"/>
</dbReference>
<dbReference type="PANTHER" id="PTHR11977:SF57">
    <property type="entry name" value="VILLIN-LIKE PROTEIN QUAIL"/>
    <property type="match status" value="1"/>
</dbReference>
<dbReference type="PANTHER" id="PTHR11977">
    <property type="entry name" value="VILLIN"/>
    <property type="match status" value="1"/>
</dbReference>
<dbReference type="InterPro" id="IPR036180">
    <property type="entry name" value="Gelsolin-like_dom_sf"/>
</dbReference>
<evidence type="ECO:0000259" key="1">
    <source>
        <dbReference type="Pfam" id="PF00626"/>
    </source>
</evidence>
<protein>
    <submittedName>
        <fullName evidence="3">Villin-1-like</fullName>
    </submittedName>
</protein>
<evidence type="ECO:0000313" key="3">
    <source>
        <dbReference type="RefSeq" id="XP_022245088.1"/>
    </source>
</evidence>
<dbReference type="RefSeq" id="XP_022245088.1">
    <property type="nucleotide sequence ID" value="XM_022389380.1"/>
</dbReference>
<dbReference type="PRINTS" id="PR00597">
    <property type="entry name" value="GELSOLIN"/>
</dbReference>
<dbReference type="CDD" id="cd11293">
    <property type="entry name" value="gelsolin_S4_like"/>
    <property type="match status" value="1"/>
</dbReference>
<sequence length="760" mass="86334">MSQVDPAFRNIPKNSTFFIIWRIEKMELVLLTQEHHSTFYTGDSYIVVCATEYGEQGDSAMKPKPARRGLDVHIHFWLGSQTSRDEAGVAAYKTVELDDFLGGSPVQHREVEGHESKQFLSYFRRGIRLLSGGVSSGLKHVDTSHQPRLFHVKGKRRLVVRQINDITWNNMNDGDVFILEAGKLIFVWSGRYANNMEKIQGARLAQELKAERGDGSIVTVDDGKEKGLTAVEKEVFNKWLPIKEKKLKSYKDVVADDVIERKLRKELKLYRCCDEGGTLKVTEVKGGPLDQSDLTSQDSYIIDNGEAGIWVWVGKRANTKERTEAMRNAQGFIKKKTYRNYTQVTRVIEGGEPPEFQCLFRTWRDPHHTVGLGKTHNVGKIAKTVQTKFDASTLHSNIRLAAEVQMVDDGKGTKEVFRVQSFDLVQVDQKEIGKFYSGDCYIVVYAYSDVEKDNFMIYYWLGAKSTLDEQGTAALKTVELDEKLDGRAVQIRVVQGKEPPHFMAIFGGKMIILEVSYLFITVTKFMGSTGDEREMAKKIASQSGREIVLVSEGQEKQEFWNALGGKEHYANNQQLQMTDDSHQPRLFQCSNASGRFFVEEIIGFLQSDLVEDDIMLLDAWKTIFIWIGNRANIEEKRRAMSVAEEYLQTDPSGRDSSTPIVKVKQGLEPPNFTGFFGVWDRSLWNKNKTYDEVKAELAEENPGVIVVRPQINGKISSPDVDKFPLEILQIKDPEELPESVDPSSKEVSLYFLFKFNNCKP</sequence>
<dbReference type="Gene3D" id="3.40.20.10">
    <property type="entry name" value="Severin"/>
    <property type="match status" value="6"/>
</dbReference>
<feature type="domain" description="Gelsolin-like" evidence="1">
    <location>
        <begin position="604"/>
        <end position="672"/>
    </location>
</feature>
<evidence type="ECO:0000313" key="2">
    <source>
        <dbReference type="Proteomes" id="UP000694941"/>
    </source>
</evidence>
<feature type="domain" description="Gelsolin-like" evidence="1">
    <location>
        <begin position="422"/>
        <end position="503"/>
    </location>
</feature>
<dbReference type="CDD" id="cd11290">
    <property type="entry name" value="gelsolin_S1_like"/>
    <property type="match status" value="1"/>
</dbReference>
<name>A0ABM1SN82_LIMPO</name>